<name>A0A6L8LSR0_9RHOB</name>
<dbReference type="Proteomes" id="UP000479043">
    <property type="component" value="Unassembled WGS sequence"/>
</dbReference>
<dbReference type="AlphaFoldDB" id="A0A6L8LSR0"/>
<comment type="caution">
    <text evidence="3">The sequence shown here is derived from an EMBL/GenBank/DDBJ whole genome shotgun (WGS) entry which is preliminary data.</text>
</comment>
<dbReference type="Pfam" id="PF13884">
    <property type="entry name" value="Peptidase_S74"/>
    <property type="match status" value="1"/>
</dbReference>
<sequence>MKKCLIAGAALAVVSVSPVAADWNSNRQPDPNVYVQADTMPRALRYDRARFASVGPAESADMAAEQGLSFRLAKNDTAGAGAFEISQSGTLSDSPRTIKGLTGRAGTFFLGGKHDSAAFRWPGRLFIGDSSNHNGKGAAKAQGSSGWLQTDDEGDNVFVGPGSRLQWFETYAQLVSSIDGELAGGDGAIAVSGAAKTGDNFALGVAGVARQDANSKGKNAWGIYGEGVVAPGASGGTWAAEFGIMNFNTDAVWGAITPYAAGYSGHSKGVMVNAGGGNSNAKRADVAFQVRGTYGKGKTKGAQFNWGLLFGATSLYKVSSDGNSPAVGHAVGLSSTDAITWSDAAGINTELYASDAGTVVLNRLGTRAPYFFDFRKDGITVGSIKNGGSSTIYNTTSDARLKENIKPAADAGAIIDAIAVREFDFKAGDHVRWGVIAQELNQHLPEVVSAGNEGALTGAAEDVWQVDYSKMVPVLLMEIQSLRARVSELEAAQQKPN</sequence>
<gene>
    <name evidence="3" type="ORF">GR167_12855</name>
</gene>
<evidence type="ECO:0000313" key="4">
    <source>
        <dbReference type="Proteomes" id="UP000479043"/>
    </source>
</evidence>
<proteinExistence type="predicted"/>
<feature type="signal peptide" evidence="1">
    <location>
        <begin position="1"/>
        <end position="20"/>
    </location>
</feature>
<dbReference type="EMBL" id="WWEN01000005">
    <property type="protein sequence ID" value="MYM56199.1"/>
    <property type="molecule type" value="Genomic_DNA"/>
</dbReference>
<keyword evidence="1" id="KW-0732">Signal</keyword>
<feature type="chain" id="PRO_5027043649" description="Peptidase S74 domain-containing protein" evidence="1">
    <location>
        <begin position="21"/>
        <end position="497"/>
    </location>
</feature>
<accession>A0A6L8LSR0</accession>
<evidence type="ECO:0000259" key="2">
    <source>
        <dbReference type="PROSITE" id="PS51688"/>
    </source>
</evidence>
<organism evidence="3 4">
    <name type="scientific">Thalassovita mangrovi</name>
    <dbReference type="NCBI Taxonomy" id="2692236"/>
    <lineage>
        <taxon>Bacteria</taxon>
        <taxon>Pseudomonadati</taxon>
        <taxon>Pseudomonadota</taxon>
        <taxon>Alphaproteobacteria</taxon>
        <taxon>Rhodobacterales</taxon>
        <taxon>Roseobacteraceae</taxon>
        <taxon>Thalassovita</taxon>
    </lineage>
</organism>
<dbReference type="InterPro" id="IPR030392">
    <property type="entry name" value="S74_ICA"/>
</dbReference>
<dbReference type="RefSeq" id="WP_160974031.1">
    <property type="nucleotide sequence ID" value="NZ_WWEN01000005.1"/>
</dbReference>
<reference evidence="3 4" key="1">
    <citation type="submission" date="2020-01" db="EMBL/GenBank/DDBJ databases">
        <authorList>
            <person name="Chen S."/>
        </authorList>
    </citation>
    <scope>NUCLEOTIDE SEQUENCE [LARGE SCALE GENOMIC DNA]</scope>
    <source>
        <strain evidence="3 4">GS-10</strain>
    </source>
</reference>
<evidence type="ECO:0000256" key="1">
    <source>
        <dbReference type="SAM" id="SignalP"/>
    </source>
</evidence>
<dbReference type="PROSITE" id="PS51688">
    <property type="entry name" value="ICA"/>
    <property type="match status" value="1"/>
</dbReference>
<keyword evidence="4" id="KW-1185">Reference proteome</keyword>
<evidence type="ECO:0000313" key="3">
    <source>
        <dbReference type="EMBL" id="MYM56199.1"/>
    </source>
</evidence>
<protein>
    <recommendedName>
        <fullName evidence="2">Peptidase S74 domain-containing protein</fullName>
    </recommendedName>
</protein>
<feature type="domain" description="Peptidase S74" evidence="2">
    <location>
        <begin position="397"/>
        <end position="493"/>
    </location>
</feature>